<feature type="region of interest" description="Disordered" evidence="8">
    <location>
        <begin position="464"/>
        <end position="490"/>
    </location>
</feature>
<evidence type="ECO:0000256" key="8">
    <source>
        <dbReference type="SAM" id="MobiDB-lite"/>
    </source>
</evidence>
<feature type="region of interest" description="Disordered" evidence="8">
    <location>
        <begin position="120"/>
        <end position="156"/>
    </location>
</feature>
<keyword evidence="11" id="KW-1185">Reference proteome</keyword>
<dbReference type="Proteomes" id="UP001159042">
    <property type="component" value="Unassembled WGS sequence"/>
</dbReference>
<dbReference type="EMBL" id="JANEYG010000021">
    <property type="protein sequence ID" value="KAJ8918898.1"/>
    <property type="molecule type" value="Genomic_DNA"/>
</dbReference>
<dbReference type="Pfam" id="PF00170">
    <property type="entry name" value="bZIP_1"/>
    <property type="match status" value="1"/>
</dbReference>
<dbReference type="GO" id="GO:0030968">
    <property type="term" value="P:endoplasmic reticulum unfolded protein response"/>
    <property type="evidence" value="ECO:0007669"/>
    <property type="project" value="TreeGrafter"/>
</dbReference>
<proteinExistence type="inferred from homology"/>
<organism evidence="10 11">
    <name type="scientific">Exocentrus adspersus</name>
    <dbReference type="NCBI Taxonomy" id="1586481"/>
    <lineage>
        <taxon>Eukaryota</taxon>
        <taxon>Metazoa</taxon>
        <taxon>Ecdysozoa</taxon>
        <taxon>Arthropoda</taxon>
        <taxon>Hexapoda</taxon>
        <taxon>Insecta</taxon>
        <taxon>Pterygota</taxon>
        <taxon>Neoptera</taxon>
        <taxon>Endopterygota</taxon>
        <taxon>Coleoptera</taxon>
        <taxon>Polyphaga</taxon>
        <taxon>Cucujiformia</taxon>
        <taxon>Chrysomeloidea</taxon>
        <taxon>Cerambycidae</taxon>
        <taxon>Lamiinae</taxon>
        <taxon>Acanthocinini</taxon>
        <taxon>Exocentrus</taxon>
    </lineage>
</organism>
<keyword evidence="6" id="KW-0539">Nucleus</keyword>
<keyword evidence="5" id="KW-0804">Transcription</keyword>
<dbReference type="GO" id="GO:0000981">
    <property type="term" value="F:DNA-binding transcription factor activity, RNA polymerase II-specific"/>
    <property type="evidence" value="ECO:0007669"/>
    <property type="project" value="TreeGrafter"/>
</dbReference>
<feature type="compositionally biased region" description="Low complexity" evidence="8">
    <location>
        <begin position="125"/>
        <end position="134"/>
    </location>
</feature>
<comment type="subcellular location">
    <subcellularLocation>
        <location evidence="1">Membrane</location>
        <topology evidence="1">Single-pass membrane protein</topology>
    </subcellularLocation>
</comment>
<evidence type="ECO:0000259" key="9">
    <source>
        <dbReference type="PROSITE" id="PS50217"/>
    </source>
</evidence>
<feature type="coiled-coil region" evidence="7">
    <location>
        <begin position="317"/>
        <end position="358"/>
    </location>
</feature>
<dbReference type="PROSITE" id="PS50217">
    <property type="entry name" value="BZIP"/>
    <property type="match status" value="1"/>
</dbReference>
<evidence type="ECO:0000256" key="4">
    <source>
        <dbReference type="ARBA" id="ARBA00023125"/>
    </source>
</evidence>
<keyword evidence="7" id="KW-0175">Coiled coil</keyword>
<accession>A0AAV8VX35</accession>
<keyword evidence="3" id="KW-0805">Transcription regulation</keyword>
<dbReference type="InterPro" id="IPR046347">
    <property type="entry name" value="bZIP_sf"/>
</dbReference>
<dbReference type="CDD" id="cd14700">
    <property type="entry name" value="bZIP_ATF6"/>
    <property type="match status" value="1"/>
</dbReference>
<comment type="similarity">
    <text evidence="2">Belongs to the bZIP family. ATF subfamily.</text>
</comment>
<dbReference type="GO" id="GO:0005634">
    <property type="term" value="C:nucleus"/>
    <property type="evidence" value="ECO:0007669"/>
    <property type="project" value="TreeGrafter"/>
</dbReference>
<evidence type="ECO:0000256" key="7">
    <source>
        <dbReference type="SAM" id="Coils"/>
    </source>
</evidence>
<evidence type="ECO:0000256" key="3">
    <source>
        <dbReference type="ARBA" id="ARBA00023015"/>
    </source>
</evidence>
<feature type="compositionally biased region" description="Basic residues" evidence="8">
    <location>
        <begin position="480"/>
        <end position="490"/>
    </location>
</feature>
<dbReference type="GO" id="GO:0016020">
    <property type="term" value="C:membrane"/>
    <property type="evidence" value="ECO:0007669"/>
    <property type="project" value="UniProtKB-SubCell"/>
</dbReference>
<dbReference type="AlphaFoldDB" id="A0AAV8VX35"/>
<feature type="compositionally biased region" description="Polar residues" evidence="8">
    <location>
        <begin position="469"/>
        <end position="478"/>
    </location>
</feature>
<comment type="caution">
    <text evidence="10">The sequence shown here is derived from an EMBL/GenBank/DDBJ whole genome shotgun (WGS) entry which is preliminary data.</text>
</comment>
<dbReference type="GO" id="GO:0000978">
    <property type="term" value="F:RNA polymerase II cis-regulatory region sequence-specific DNA binding"/>
    <property type="evidence" value="ECO:0007669"/>
    <property type="project" value="TreeGrafter"/>
</dbReference>
<dbReference type="PANTHER" id="PTHR46164:SF3">
    <property type="entry name" value="ATF6, ISOFORM C"/>
    <property type="match status" value="1"/>
</dbReference>
<evidence type="ECO:0000256" key="6">
    <source>
        <dbReference type="ARBA" id="ARBA00023242"/>
    </source>
</evidence>
<dbReference type="InterPro" id="IPR051882">
    <property type="entry name" value="ATF_bZIP_TF"/>
</dbReference>
<evidence type="ECO:0000313" key="11">
    <source>
        <dbReference type="Proteomes" id="UP001159042"/>
    </source>
</evidence>
<dbReference type="PANTHER" id="PTHR46164">
    <property type="entry name" value="ATF6, ISOFORM C"/>
    <property type="match status" value="1"/>
</dbReference>
<gene>
    <name evidence="10" type="ORF">NQ315_016800</name>
</gene>
<dbReference type="SUPFAM" id="SSF57959">
    <property type="entry name" value="Leucine zipper domain"/>
    <property type="match status" value="1"/>
</dbReference>
<reference evidence="10 11" key="1">
    <citation type="journal article" date="2023" name="Insect Mol. Biol.">
        <title>Genome sequencing provides insights into the evolution of gene families encoding plant cell wall-degrading enzymes in longhorned beetles.</title>
        <authorList>
            <person name="Shin N.R."/>
            <person name="Okamura Y."/>
            <person name="Kirsch R."/>
            <person name="Pauchet Y."/>
        </authorList>
    </citation>
    <scope>NUCLEOTIDE SEQUENCE [LARGE SCALE GENOMIC DNA]</scope>
    <source>
        <strain evidence="10">EAD_L_NR</strain>
    </source>
</reference>
<evidence type="ECO:0000256" key="1">
    <source>
        <dbReference type="ARBA" id="ARBA00004167"/>
    </source>
</evidence>
<evidence type="ECO:0000256" key="2">
    <source>
        <dbReference type="ARBA" id="ARBA00009050"/>
    </source>
</evidence>
<sequence>MLTTDDFLNLDSYAFKSSPESCSDQSFGTDCMDITSDEDFLTQLSSDLDIPLLLNPGEDEMSMLNSFFDKTPDEILSDATTSPPYSPEAELSKEINELQQMDFSQWGPDAFPNLQPEIKVEPYDSSSSSSVKSSPGYSPRGDIKDEVEIKSAPPSPNSCSIVVEGTGKNVVYAQPVQLVQKGVSKLVPKRVPIVPKAPYAIPVTTNSKVVVIKNNDFKISAPVIPKTANAVVTASNVMLLENLTTVPIKNVGAVTVASNIPVTSVTSTSQGVSLPSSVVIGGTSRFSVRDVCAGIDPKILKRQQRKIKNRESACLSRKKKKDYLTSLEEKVKELSAENEGLKEENTQLKQRLAQYENSPFISTQSVKKNAKQSIVLCMVLLLIGVNFDFIRNPFGPKTHLDVIRTDVPRLDTHLGRGLLWTPEDKDENKTSNFSPFFMCPASINQTESARLVLELERWIGRPNDLPIKSNDTSQQQGRPSRLKPRKKKYKLHSPLLSSPYRRENGGNQVPVNSNRNEIQVFSPTLEQLYSEFFEAINRQEDTFYVVSFTDQHLLLPALHHNKTRRPKMSLIMPSMLPNGKLTHLIDFSTTTAKFSHRQYYATSLLSFLVPCLTRRSSPLMQIDCEVLDTRLIHVKHGTIPQHLRTYGNATTAKDSEADSNARNSSEADAKYYKESYKPYFMNKELLKRGRRFYNLD</sequence>
<keyword evidence="4" id="KW-0238">DNA-binding</keyword>
<dbReference type="Gene3D" id="1.20.5.170">
    <property type="match status" value="1"/>
</dbReference>
<evidence type="ECO:0000256" key="5">
    <source>
        <dbReference type="ARBA" id="ARBA00023163"/>
    </source>
</evidence>
<protein>
    <recommendedName>
        <fullName evidence="9">BZIP domain-containing protein</fullName>
    </recommendedName>
</protein>
<dbReference type="InterPro" id="IPR004827">
    <property type="entry name" value="bZIP"/>
</dbReference>
<dbReference type="SMART" id="SM00338">
    <property type="entry name" value="BRLZ"/>
    <property type="match status" value="1"/>
</dbReference>
<feature type="domain" description="BZIP" evidence="9">
    <location>
        <begin position="299"/>
        <end position="357"/>
    </location>
</feature>
<evidence type="ECO:0000313" key="10">
    <source>
        <dbReference type="EMBL" id="KAJ8918898.1"/>
    </source>
</evidence>
<name>A0AAV8VX35_9CUCU</name>